<dbReference type="PATRIC" id="fig|411475.3.peg.3058"/>
<evidence type="ECO:0000313" key="2">
    <source>
        <dbReference type="EMBL" id="EHM40355.1"/>
    </source>
</evidence>
<dbReference type="AlphaFoldDB" id="G9YVI1"/>
<evidence type="ECO:0000313" key="3">
    <source>
        <dbReference type="Proteomes" id="UP000004459"/>
    </source>
</evidence>
<dbReference type="GO" id="GO:0006508">
    <property type="term" value="P:proteolysis"/>
    <property type="evidence" value="ECO:0007669"/>
    <property type="project" value="InterPro"/>
</dbReference>
<dbReference type="PRINTS" id="PR00934">
    <property type="entry name" value="XHISDIPTASE"/>
</dbReference>
<dbReference type="STRING" id="292800.A4U99_17775"/>
<dbReference type="InterPro" id="IPR011650">
    <property type="entry name" value="Peptidase_M20_dimer"/>
</dbReference>
<dbReference type="PANTHER" id="PTHR43501:SF1">
    <property type="entry name" value="CYTOSOL NON-SPECIFIC DIPEPTIDASE"/>
    <property type="match status" value="1"/>
</dbReference>
<organism evidence="2 3">
    <name type="scientific">Flavonifractor plautii ATCC 29863</name>
    <dbReference type="NCBI Taxonomy" id="411475"/>
    <lineage>
        <taxon>Bacteria</taxon>
        <taxon>Bacillati</taxon>
        <taxon>Bacillota</taxon>
        <taxon>Clostridia</taxon>
        <taxon>Eubacteriales</taxon>
        <taxon>Oscillospiraceae</taxon>
        <taxon>Flavonifractor</taxon>
    </lineage>
</organism>
<dbReference type="SUPFAM" id="SSF53187">
    <property type="entry name" value="Zn-dependent exopeptidases"/>
    <property type="match status" value="1"/>
</dbReference>
<feature type="domain" description="Peptidase M20 dimerisation" evidence="1">
    <location>
        <begin position="262"/>
        <end position="323"/>
    </location>
</feature>
<reference evidence="2 3" key="1">
    <citation type="submission" date="2011-08" db="EMBL/GenBank/DDBJ databases">
        <authorList>
            <person name="Weinstock G."/>
            <person name="Sodergren E."/>
            <person name="Clifton S."/>
            <person name="Fulton L."/>
            <person name="Fulton B."/>
            <person name="Courtney L."/>
            <person name="Fronick C."/>
            <person name="Harrison M."/>
            <person name="Strong C."/>
            <person name="Farmer C."/>
            <person name="Delahaunty K."/>
            <person name="Markovic C."/>
            <person name="Hall O."/>
            <person name="Minx P."/>
            <person name="Tomlinson C."/>
            <person name="Mitreva M."/>
            <person name="Hou S."/>
            <person name="Chen J."/>
            <person name="Wollam A."/>
            <person name="Pepin K.H."/>
            <person name="Johnson M."/>
            <person name="Bhonagiri V."/>
            <person name="Zhang X."/>
            <person name="Suruliraj S."/>
            <person name="Warren W."/>
            <person name="Chinwalla A."/>
            <person name="Mardis E.R."/>
            <person name="Wilson R.K."/>
        </authorList>
    </citation>
    <scope>NUCLEOTIDE SEQUENCE [LARGE SCALE GENOMIC DNA]</scope>
    <source>
        <strain evidence="2 3">ATCC 29863</strain>
    </source>
</reference>
<sequence length="523" mass="54826">QDSCEKIACQRVKFLAAGHIAIFQTRPSPGAAGGDVVEYPRKKGLHMTLLERLGGREAITRGIVHTFRILSRRPRPSRHEEAAGEELDAYLRGLGLSPVRDGAGNRMADVPPAPGRGRAPRLILQGHLDMVCAVRPGSGWNPLTDPVTVVEEGGFLRSDGRSSLGADNHLGNAAALWLLSTGAVNHGPLRLLFTTAEEVGLEGAKEVAPDWLAGAEYLLNTDGFHLGRAVVGSASGRRETWAAPLDAGPAPALPAWRLTLSGGRGGHSGDDINRGRANPIKLLAAYLAGLPGGRIASLSGGLTHNAIPAQAEAVVFCPAEPDLSPLRGALADYRAADPGLTVACAPAERPERAWTPAFQAHVLAFLMGLYHGVYAMEPAFPGTVGASANLGRAGTEGDVYEVCAFLRSARPEWEAELAGRHMALGAAHGFSLSVTGYPGWPGDRANPLAAVLGRVWREQTGRTLELSAVHVGLEPSVFRAKAPGLVMASAGPDILDAHSVDERAPLDGLPDYALLLAGAMEAL</sequence>
<dbReference type="Pfam" id="PF01546">
    <property type="entry name" value="Peptidase_M20"/>
    <property type="match status" value="1"/>
</dbReference>
<proteinExistence type="predicted"/>
<dbReference type="GO" id="GO:0005829">
    <property type="term" value="C:cytosol"/>
    <property type="evidence" value="ECO:0007669"/>
    <property type="project" value="TreeGrafter"/>
</dbReference>
<protein>
    <submittedName>
        <fullName evidence="2">Xaa-His dipeptidase</fullName>
    </submittedName>
</protein>
<dbReference type="PANTHER" id="PTHR43501">
    <property type="entry name" value="CYTOSOL NON-SPECIFIC DIPEPTIDASE"/>
    <property type="match status" value="1"/>
</dbReference>
<gene>
    <name evidence="2" type="ORF">HMPREF0372_03546</name>
</gene>
<dbReference type="InterPro" id="IPR001160">
    <property type="entry name" value="Peptidase_M20C"/>
</dbReference>
<evidence type="ECO:0000259" key="1">
    <source>
        <dbReference type="Pfam" id="PF07687"/>
    </source>
</evidence>
<dbReference type="InterPro" id="IPR002933">
    <property type="entry name" value="Peptidase_M20"/>
</dbReference>
<dbReference type="HOGENOM" id="CLU_028526_0_0_9"/>
<dbReference type="Proteomes" id="UP000004459">
    <property type="component" value="Unassembled WGS sequence"/>
</dbReference>
<comment type="caution">
    <text evidence="2">The sequence shown here is derived from an EMBL/GenBank/DDBJ whole genome shotgun (WGS) entry which is preliminary data.</text>
</comment>
<dbReference type="PIRSF" id="PIRSF016599">
    <property type="entry name" value="Xaa-His_dipept"/>
    <property type="match status" value="1"/>
</dbReference>
<dbReference type="GO" id="GO:0070573">
    <property type="term" value="F:metallodipeptidase activity"/>
    <property type="evidence" value="ECO:0007669"/>
    <property type="project" value="TreeGrafter"/>
</dbReference>
<name>G9YVI1_FLAPL</name>
<accession>G9YVI1</accession>
<feature type="non-terminal residue" evidence="2">
    <location>
        <position position="1"/>
    </location>
</feature>
<dbReference type="EMBL" id="AGCK01000288">
    <property type="protein sequence ID" value="EHM40355.1"/>
    <property type="molecule type" value="Genomic_DNA"/>
</dbReference>
<dbReference type="Gene3D" id="3.40.630.10">
    <property type="entry name" value="Zn peptidases"/>
    <property type="match status" value="2"/>
</dbReference>
<dbReference type="Pfam" id="PF07687">
    <property type="entry name" value="M20_dimer"/>
    <property type="match status" value="1"/>
</dbReference>